<reference evidence="2 3" key="1">
    <citation type="journal article" date="2012" name="Eukaryot. Cell">
        <title>Draft genome sequence of Wickerhamomyces ciferrii NRRL Y-1031 F-60-10.</title>
        <authorList>
            <person name="Schneider J."/>
            <person name="Andrea H."/>
            <person name="Blom J."/>
            <person name="Jaenicke S."/>
            <person name="Ruckert C."/>
            <person name="Schorsch C."/>
            <person name="Szczepanowski R."/>
            <person name="Farwick M."/>
            <person name="Goesmann A."/>
            <person name="Puhler A."/>
            <person name="Schaffer S."/>
            <person name="Tauch A."/>
            <person name="Kohler T."/>
            <person name="Brinkrolf K."/>
        </authorList>
    </citation>
    <scope>NUCLEOTIDE SEQUENCE [LARGE SCALE GENOMIC DNA]</scope>
    <source>
        <strain evidence="3">ATCC 14091 / BCRC 22168 / CBS 111 / JCM 3599 / NBRC 0793 / NRRL Y-1031 F-60-10</strain>
    </source>
</reference>
<feature type="region of interest" description="Disordered" evidence="1">
    <location>
        <begin position="1"/>
        <end position="30"/>
    </location>
</feature>
<proteinExistence type="predicted"/>
<sequence>MAVENSKRLYSQTDVAERDGDEFEIDDGAQENDIDIDGFLSQKIDFSKSKRARRIAKFSQATQVLDDADPVS</sequence>
<dbReference type="HOGENOM" id="CLU_2724145_0_0_1"/>
<dbReference type="AlphaFoldDB" id="K0KTU5"/>
<evidence type="ECO:0000256" key="1">
    <source>
        <dbReference type="SAM" id="MobiDB-lite"/>
    </source>
</evidence>
<dbReference type="Proteomes" id="UP000009328">
    <property type="component" value="Unassembled WGS sequence"/>
</dbReference>
<evidence type="ECO:0000313" key="3">
    <source>
        <dbReference type="Proteomes" id="UP000009328"/>
    </source>
</evidence>
<gene>
    <name evidence="2" type="ORF">BN7_4367</name>
</gene>
<comment type="caution">
    <text evidence="2">The sequence shown here is derived from an EMBL/GenBank/DDBJ whole genome shotgun (WGS) entry which is preliminary data.</text>
</comment>
<feature type="compositionally biased region" description="Acidic residues" evidence="1">
    <location>
        <begin position="19"/>
        <end position="30"/>
    </location>
</feature>
<name>K0KTU5_WICCF</name>
<evidence type="ECO:0000313" key="2">
    <source>
        <dbReference type="EMBL" id="CCH44799.1"/>
    </source>
</evidence>
<accession>K0KTU5</accession>
<protein>
    <submittedName>
        <fullName evidence="2">Uncharacterized protein</fullName>
    </submittedName>
</protein>
<dbReference type="InParanoid" id="K0KTU5"/>
<keyword evidence="3" id="KW-1185">Reference proteome</keyword>
<dbReference type="EMBL" id="CAIF01000154">
    <property type="protein sequence ID" value="CCH44799.1"/>
    <property type="molecule type" value="Genomic_DNA"/>
</dbReference>
<organism evidence="2 3">
    <name type="scientific">Wickerhamomyces ciferrii (strain ATCC 14091 / BCRC 22168 / CBS 111 / JCM 3599 / NBRC 0793 / NRRL Y-1031 F-60-10)</name>
    <name type="common">Yeast</name>
    <name type="synonym">Pichia ciferrii</name>
    <dbReference type="NCBI Taxonomy" id="1206466"/>
    <lineage>
        <taxon>Eukaryota</taxon>
        <taxon>Fungi</taxon>
        <taxon>Dikarya</taxon>
        <taxon>Ascomycota</taxon>
        <taxon>Saccharomycotina</taxon>
        <taxon>Saccharomycetes</taxon>
        <taxon>Phaffomycetales</taxon>
        <taxon>Wickerhamomycetaceae</taxon>
        <taxon>Wickerhamomyces</taxon>
    </lineage>
</organism>